<dbReference type="Proteomes" id="UP001470230">
    <property type="component" value="Unassembled WGS sequence"/>
</dbReference>
<evidence type="ECO:0000313" key="1">
    <source>
        <dbReference type="EMBL" id="KAK8883254.1"/>
    </source>
</evidence>
<dbReference type="PANTHER" id="PTHR14932">
    <property type="entry name" value="RAS GTPASE-RELATED"/>
    <property type="match status" value="1"/>
</dbReference>
<dbReference type="CDD" id="cd00882">
    <property type="entry name" value="Ras_like_GTPase"/>
    <property type="match status" value="1"/>
</dbReference>
<name>A0ABR2JWV0_9EUKA</name>
<dbReference type="SUPFAM" id="SSF52540">
    <property type="entry name" value="P-loop containing nucleoside triphosphate hydrolases"/>
    <property type="match status" value="1"/>
</dbReference>
<dbReference type="InterPro" id="IPR040385">
    <property type="entry name" value="RABL6"/>
</dbReference>
<dbReference type="PANTHER" id="PTHR14932:SF1">
    <property type="entry name" value="RAB-LIKE PROTEIN 6"/>
    <property type="match status" value="1"/>
</dbReference>
<evidence type="ECO:0000313" key="2">
    <source>
        <dbReference type="Proteomes" id="UP001470230"/>
    </source>
</evidence>
<keyword evidence="2" id="KW-1185">Reference proteome</keyword>
<sequence length="288" mass="32953">MGADESSIPVGSHKIKINHAIPVSDQITIAIHGKRKVGKTSLIKKMLNVPLSLLYTPTPTMVATEFYWNSIMHPDETIKITVWDVVDSALGDNDDNKNIILPDAQTVDTFTTTDGIIILYDPNNEETIDYAISIIQKSPENLPLICLANFFDRRKTNKNYLEKFEVFNERIIHVQTSILTNKGLQKIAEWLDIPLLYHREKYYMKCVEIADEQIKDFDIFFNDTIEKMSINLFQTGCEDDDFDEKLDELPSELTGVSNVSFTNFADQNVNNALKKKSDDFMIKLDYNV</sequence>
<accession>A0ABR2JWV0</accession>
<dbReference type="InterPro" id="IPR027417">
    <property type="entry name" value="P-loop_NTPase"/>
</dbReference>
<organism evidence="1 2">
    <name type="scientific">Tritrichomonas musculus</name>
    <dbReference type="NCBI Taxonomy" id="1915356"/>
    <lineage>
        <taxon>Eukaryota</taxon>
        <taxon>Metamonada</taxon>
        <taxon>Parabasalia</taxon>
        <taxon>Tritrichomonadida</taxon>
        <taxon>Tritrichomonadidae</taxon>
        <taxon>Tritrichomonas</taxon>
    </lineage>
</organism>
<protein>
    <submittedName>
        <fullName evidence="1">Rab-like protein 6</fullName>
    </submittedName>
</protein>
<dbReference type="EMBL" id="JAPFFF010000009">
    <property type="protein sequence ID" value="KAK8883254.1"/>
    <property type="molecule type" value="Genomic_DNA"/>
</dbReference>
<comment type="caution">
    <text evidence="1">The sequence shown here is derived from an EMBL/GenBank/DDBJ whole genome shotgun (WGS) entry which is preliminary data.</text>
</comment>
<reference evidence="1 2" key="1">
    <citation type="submission" date="2024-04" db="EMBL/GenBank/DDBJ databases">
        <title>Tritrichomonas musculus Genome.</title>
        <authorList>
            <person name="Alves-Ferreira E."/>
            <person name="Grigg M."/>
            <person name="Lorenzi H."/>
            <person name="Galac M."/>
        </authorList>
    </citation>
    <scope>NUCLEOTIDE SEQUENCE [LARGE SCALE GENOMIC DNA]</scope>
    <source>
        <strain evidence="1 2">EAF2021</strain>
    </source>
</reference>
<proteinExistence type="predicted"/>
<gene>
    <name evidence="1" type="ORF">M9Y10_045905</name>
</gene>
<dbReference type="Gene3D" id="3.40.50.300">
    <property type="entry name" value="P-loop containing nucleotide triphosphate hydrolases"/>
    <property type="match status" value="1"/>
</dbReference>